<dbReference type="Proteomes" id="UP000669179">
    <property type="component" value="Unassembled WGS sequence"/>
</dbReference>
<feature type="domain" description="DUF397" evidence="2">
    <location>
        <begin position="10"/>
        <end position="62"/>
    </location>
</feature>
<evidence type="ECO:0000313" key="3">
    <source>
        <dbReference type="EMBL" id="MBO2449708.1"/>
    </source>
</evidence>
<name>A0A939T4R0_9ACTN</name>
<sequence>MTRPDPSHSAWRKSTHSDAEQATCVEVAQQDHRIAVRDSMDPDGPRLSLSGPAWRAFLSGIKSRA</sequence>
<proteinExistence type="predicted"/>
<dbReference type="Pfam" id="PF04149">
    <property type="entry name" value="DUF397"/>
    <property type="match status" value="1"/>
</dbReference>
<evidence type="ECO:0000256" key="1">
    <source>
        <dbReference type="SAM" id="MobiDB-lite"/>
    </source>
</evidence>
<evidence type="ECO:0000259" key="2">
    <source>
        <dbReference type="Pfam" id="PF04149"/>
    </source>
</evidence>
<feature type="region of interest" description="Disordered" evidence="1">
    <location>
        <begin position="1"/>
        <end position="22"/>
    </location>
</feature>
<accession>A0A939T4R0</accession>
<dbReference type="AlphaFoldDB" id="A0A939T4R0"/>
<keyword evidence="4" id="KW-1185">Reference proteome</keyword>
<dbReference type="EMBL" id="JAGEOJ010000008">
    <property type="protein sequence ID" value="MBO2449708.1"/>
    <property type="molecule type" value="Genomic_DNA"/>
</dbReference>
<protein>
    <submittedName>
        <fullName evidence="3">DUF397 domain-containing protein</fullName>
    </submittedName>
</protein>
<dbReference type="RefSeq" id="WP_208257580.1">
    <property type="nucleotide sequence ID" value="NZ_JAGEOJ010000008.1"/>
</dbReference>
<reference evidence="3" key="1">
    <citation type="submission" date="2021-03" db="EMBL/GenBank/DDBJ databases">
        <authorList>
            <person name="Kanchanasin P."/>
            <person name="Saeng-In P."/>
            <person name="Phongsopitanun W."/>
            <person name="Yuki M."/>
            <person name="Kudo T."/>
            <person name="Ohkuma M."/>
            <person name="Tanasupawat S."/>
        </authorList>
    </citation>
    <scope>NUCLEOTIDE SEQUENCE</scope>
    <source>
        <strain evidence="3">GKU 128</strain>
    </source>
</reference>
<dbReference type="InterPro" id="IPR007278">
    <property type="entry name" value="DUF397"/>
</dbReference>
<evidence type="ECO:0000313" key="4">
    <source>
        <dbReference type="Proteomes" id="UP000669179"/>
    </source>
</evidence>
<organism evidence="3 4">
    <name type="scientific">Actinomadura barringtoniae</name>
    <dbReference type="NCBI Taxonomy" id="1427535"/>
    <lineage>
        <taxon>Bacteria</taxon>
        <taxon>Bacillati</taxon>
        <taxon>Actinomycetota</taxon>
        <taxon>Actinomycetes</taxon>
        <taxon>Streptosporangiales</taxon>
        <taxon>Thermomonosporaceae</taxon>
        <taxon>Actinomadura</taxon>
    </lineage>
</organism>
<gene>
    <name evidence="3" type="ORF">J4573_21580</name>
</gene>
<comment type="caution">
    <text evidence="3">The sequence shown here is derived from an EMBL/GenBank/DDBJ whole genome shotgun (WGS) entry which is preliminary data.</text>
</comment>